<proteinExistence type="predicted"/>
<dbReference type="EC" id="2.7.7.49" evidence="1"/>
<feature type="compositionally biased region" description="Basic and acidic residues" evidence="2">
    <location>
        <begin position="16"/>
        <end position="25"/>
    </location>
</feature>
<dbReference type="PANTHER" id="PTHR37984:SF15">
    <property type="entry name" value="INTEGRASE CATALYTIC DOMAIN-CONTAINING PROTEIN"/>
    <property type="match status" value="1"/>
</dbReference>
<feature type="region of interest" description="Disordered" evidence="2">
    <location>
        <begin position="690"/>
        <end position="746"/>
    </location>
</feature>
<reference evidence="4 5" key="2">
    <citation type="submission" date="2019-01" db="EMBL/GenBank/DDBJ databases">
        <title>The decoding of complex shrimp genome reveals the adaptation for benthos swimmer, frequently molting mechanism and breeding impact on genome.</title>
        <authorList>
            <person name="Sun Y."/>
            <person name="Gao Y."/>
            <person name="Yu Y."/>
        </authorList>
    </citation>
    <scope>NUCLEOTIDE SEQUENCE [LARGE SCALE GENOMIC DNA]</scope>
    <source>
        <tissue evidence="4">Muscle</tissue>
    </source>
</reference>
<accession>A0A3R7NFA5</accession>
<dbReference type="GO" id="GO:0003964">
    <property type="term" value="F:RNA-directed DNA polymerase activity"/>
    <property type="evidence" value="ECO:0007669"/>
    <property type="project" value="UniProtKB-EC"/>
</dbReference>
<dbReference type="OrthoDB" id="6371339at2759"/>
<dbReference type="PANTHER" id="PTHR37984">
    <property type="entry name" value="PROTEIN CBG26694"/>
    <property type="match status" value="1"/>
</dbReference>
<dbReference type="EMBL" id="QCYY01000221">
    <property type="protein sequence ID" value="ROT85663.1"/>
    <property type="molecule type" value="Genomic_DNA"/>
</dbReference>
<organism evidence="4 5">
    <name type="scientific">Penaeus vannamei</name>
    <name type="common">Whiteleg shrimp</name>
    <name type="synonym">Litopenaeus vannamei</name>
    <dbReference type="NCBI Taxonomy" id="6689"/>
    <lineage>
        <taxon>Eukaryota</taxon>
        <taxon>Metazoa</taxon>
        <taxon>Ecdysozoa</taxon>
        <taxon>Arthropoda</taxon>
        <taxon>Crustacea</taxon>
        <taxon>Multicrustacea</taxon>
        <taxon>Malacostraca</taxon>
        <taxon>Eumalacostraca</taxon>
        <taxon>Eucarida</taxon>
        <taxon>Decapoda</taxon>
        <taxon>Dendrobranchiata</taxon>
        <taxon>Penaeoidea</taxon>
        <taxon>Penaeidae</taxon>
        <taxon>Penaeus</taxon>
    </lineage>
</organism>
<keyword evidence="5" id="KW-1185">Reference proteome</keyword>
<name>A0A3R7NFA5_PENVA</name>
<comment type="caution">
    <text evidence="4">The sequence shown here is derived from an EMBL/GenBank/DDBJ whole genome shotgun (WGS) entry which is preliminary data.</text>
</comment>
<protein>
    <recommendedName>
        <fullName evidence="1">RNA-directed DNA polymerase</fullName>
        <ecNumber evidence="1">2.7.7.49</ecNumber>
    </recommendedName>
</protein>
<feature type="domain" description="Integrase zinc-binding" evidence="3">
    <location>
        <begin position="465"/>
        <end position="522"/>
    </location>
</feature>
<evidence type="ECO:0000313" key="5">
    <source>
        <dbReference type="Proteomes" id="UP000283509"/>
    </source>
</evidence>
<dbReference type="Gene3D" id="1.10.340.70">
    <property type="match status" value="1"/>
</dbReference>
<feature type="region of interest" description="Disordered" evidence="2">
    <location>
        <begin position="12"/>
        <end position="50"/>
    </location>
</feature>
<feature type="compositionally biased region" description="Acidic residues" evidence="2">
    <location>
        <begin position="732"/>
        <end position="746"/>
    </location>
</feature>
<evidence type="ECO:0000256" key="2">
    <source>
        <dbReference type="SAM" id="MobiDB-lite"/>
    </source>
</evidence>
<dbReference type="InterPro" id="IPR050951">
    <property type="entry name" value="Retrovirus_Pol_polyprotein"/>
</dbReference>
<dbReference type="AlphaFoldDB" id="A0A3R7NFA5"/>
<dbReference type="FunFam" id="1.10.340.70:FF:000001">
    <property type="entry name" value="Retrovirus-related Pol polyprotein from transposon gypsy-like Protein"/>
    <property type="match status" value="1"/>
</dbReference>
<gene>
    <name evidence="4" type="ORF">C7M84_009534</name>
</gene>
<evidence type="ECO:0000259" key="3">
    <source>
        <dbReference type="Pfam" id="PF17921"/>
    </source>
</evidence>
<dbReference type="Proteomes" id="UP000283509">
    <property type="component" value="Unassembled WGS sequence"/>
</dbReference>
<reference evidence="4 5" key="1">
    <citation type="submission" date="2018-04" db="EMBL/GenBank/DDBJ databases">
        <authorList>
            <person name="Zhang X."/>
            <person name="Yuan J."/>
            <person name="Li F."/>
            <person name="Xiang J."/>
        </authorList>
    </citation>
    <scope>NUCLEOTIDE SEQUENCE [LARGE SCALE GENOMIC DNA]</scope>
    <source>
        <tissue evidence="4">Muscle</tissue>
    </source>
</reference>
<evidence type="ECO:0000256" key="1">
    <source>
        <dbReference type="ARBA" id="ARBA00012493"/>
    </source>
</evidence>
<dbReference type="InterPro" id="IPR041588">
    <property type="entry name" value="Integrase_H2C2"/>
</dbReference>
<sequence>MWLSGAFFGQNNVGHRPTEHNRNHNEPLPGTMMMAGAEGSDSSTEPELPEAQIQAGRPLLNCVVAGTKVLAFLDSGRASSASFNGVQLGVSFSGAGSLGILTYHEPEAVLRCCSASGGDREGAMRCARRVTCPPRAGRFVRCLVNGLKGGLACVESDTAKVLVPRSLVDLSQPEVDVWVVNDQTVPVEIEQGFVLCYAAIVEVSLNRLEYDAESMDQDSGVNPEDVGSSSGDSRGALGMASSTPIDDGSELDSLMADFETAGAVSVPRVDLAHLSSVQREQLVQVLDRYPDLFNEGLPPGVVPHMKHKIKTTDDQPVRVKQWRLPESTRQYICGVRQDACRRDHRPLVSVFRKPTASVRMTRWAHELTFYDFELLYKPGRVHHVPDLLSRQIAAIDDLDSPLLQPDLVERHQRDDPLWQQLIEYLEEGRLPPRRIPLPLDQFELRDRVLYHVKSNNERALLQLVIPRSLRGAALDAVHAVPSAGHQGVHRTYQRLRDHFYFPGMLAASRKYVASCTACQRRKGAIARTPLQSMPDVAEPFERSPWISSLLPLRHVETSRDSHFPLVGSNHVIYAEGALPSLRSKLRAARVAAGEAARKARERWTADHDRRRRARPREYNEGDLVFVHRSVILHPSHGTRPLGPRWLGPVRVLKKLGPVAYVVRRPNSDGQEVTLHPNKFKAFRVTAEFVPPDDFPRLDGTAPPDPESDMGPLQDPGADDLLDSESSAPSSEGVDDEPWDPGSDWDE</sequence>
<dbReference type="Pfam" id="PF17921">
    <property type="entry name" value="Integrase_H2C2"/>
    <property type="match status" value="1"/>
</dbReference>
<feature type="region of interest" description="Disordered" evidence="2">
    <location>
        <begin position="214"/>
        <end position="243"/>
    </location>
</feature>
<evidence type="ECO:0000313" key="4">
    <source>
        <dbReference type="EMBL" id="ROT85663.1"/>
    </source>
</evidence>